<name>A8B3L0_GIAIC</name>
<dbReference type="OMA" id="VIMKARS"/>
<reference evidence="2 3" key="1">
    <citation type="journal article" date="2007" name="Science">
        <title>Genomic minimalism in the early diverging intestinal parasite Giardia lamblia.</title>
        <authorList>
            <person name="Morrison H.G."/>
            <person name="McArthur A.G."/>
            <person name="Gillin F.D."/>
            <person name="Aley S.B."/>
            <person name="Adam R.D."/>
            <person name="Olsen G.J."/>
            <person name="Best A.A."/>
            <person name="Cande W.Z."/>
            <person name="Chen F."/>
            <person name="Cipriano M.J."/>
            <person name="Davids B.J."/>
            <person name="Dawson S.C."/>
            <person name="Elmendorf H.G."/>
            <person name="Hehl A.B."/>
            <person name="Holder M.E."/>
            <person name="Huse S.M."/>
            <person name="Kim U.U."/>
            <person name="Lasek-Nesselquist E."/>
            <person name="Manning G."/>
            <person name="Nigam A."/>
            <person name="Nixon J.E."/>
            <person name="Palm D."/>
            <person name="Passamaneck N.E."/>
            <person name="Prabhu A."/>
            <person name="Reich C.I."/>
            <person name="Reiner D.S."/>
            <person name="Samuelson J."/>
            <person name="Svard S.G."/>
            <person name="Sogin M.L."/>
        </authorList>
    </citation>
    <scope>NUCLEOTIDE SEQUENCE [LARGE SCALE GENOMIC DNA]</scope>
    <source>
        <strain evidence="2 3">WB C6</strain>
    </source>
</reference>
<dbReference type="PANTHER" id="PTHR12811:SF0">
    <property type="entry name" value="VACUOLAR PROTEIN SORTING-ASSOCIATED PROTEIN 16 HOMOLOG"/>
    <property type="match status" value="1"/>
</dbReference>
<dbReference type="EMBL" id="AACB03000003">
    <property type="protein sequence ID" value="KAE8303185.1"/>
    <property type="molecule type" value="Genomic_DNA"/>
</dbReference>
<dbReference type="RefSeq" id="XP_001710249.1">
    <property type="nucleotide sequence ID" value="XM_001710197.1"/>
</dbReference>
<dbReference type="STRING" id="184922.A8B3L0"/>
<dbReference type="GO" id="GO:0003779">
    <property type="term" value="F:actin binding"/>
    <property type="evidence" value="ECO:0000318"/>
    <property type="project" value="GO_Central"/>
</dbReference>
<proteinExistence type="predicted"/>
<protein>
    <submittedName>
        <fullName evidence="2">Uncharacterized protein</fullName>
    </submittedName>
</protein>
<dbReference type="HOGENOM" id="CLU_288623_0_0_1"/>
<dbReference type="GO" id="GO:0042144">
    <property type="term" value="P:vacuole fusion, non-autophagic"/>
    <property type="evidence" value="ECO:0000318"/>
    <property type="project" value="GO_Central"/>
</dbReference>
<dbReference type="GO" id="GO:0006886">
    <property type="term" value="P:intracellular protein transport"/>
    <property type="evidence" value="ECO:0007669"/>
    <property type="project" value="InterPro"/>
</dbReference>
<accession>A8B3L0</accession>
<dbReference type="GO" id="GO:0005768">
    <property type="term" value="C:endosome"/>
    <property type="evidence" value="ECO:0000318"/>
    <property type="project" value="GO_Central"/>
</dbReference>
<keyword evidence="3" id="KW-1185">Reference proteome</keyword>
<dbReference type="AlphaFoldDB" id="A8B3L0"/>
<sequence length="1065" mass="118603">MMTSMRQLGKNRHYRTQSPVSVGFDFGDTIPELTFRATDWLFAHLPACAGHSQMVCPGAMLVGNMTEKQLSKLRRTIFVFQADGVLFSSIEVVLADEHLDVLGFWHLESTSDLLVVYKQGLARVFTLKGWRLRELRLFKNPKTQTSVLAASFAKDSFIALFNEGTLVFYENLAGAIFSSKQPRSRSIRPPILSTIFAGGAPQANDVAFLRLVNGSEESMDTKFVILATTPESDPDPRLIFFPLNTQSIESYCYTSSELCKAVQLSPGSVLFTNAVLHHSCDCVIVIDEYSLSLVVINILSLRKDFATGAPRLQLFFSVPSAGERSIQVNRAAGLSGLHSSAFLCSFCDILPCYYDNYGGDGEIRIIIPTSARDPKEVRLESLEASSVFYMEGLLSGLLYKQDDPDEAATMHFVRLNQDLYNIETSAENHPGALLYQISTQLRNAKQHGSSYDVKEVSSNMLLQILEPQMNVAVTSVLHAISSIDDCKQQMEYLSAAALGKLFLKADEFLSITEQYDDTRRRLRVLGDFNRHTVGGALPAEDFFGRYAVHTLVGYYSSRGDHERALRTTLYFYNNSEEAINLTFTVLMRLAVDYFLNPAYLKQDERNIIKVLDINLGRFPTVTGIYRKLIDFLVSLECYPRNELILTLIDKEPAIYDRIALLLTTRNYRKAAELCLQCGVASSLTHLGYMLCRDKDIGGYDMNAALTVFLRMFSQQQSPQDHSIQTSLFTCLLHMMITVLEAERNLPQLSTSEQSTALTPAWVNYEFFIKLSKSLSLETETTLVMLTALFHSSAFGGDCNTIIDALHTHATPPRAYQVTCDNLLRAKRFITCFMDDDVVEAKDKSKKSKERARGGVDPNSSSSQLKSVTEVMNDTGRQIFRHSFAMLAGDVGSDSASKSTKKFSITDLPKARELKKHITGDFKKDVSAELVYLSVCEGFVMAASKENAQSPINVKTMRLLMDALHEFCTSIIPSKVLAVIAYPLLTVIEQTLSTEVHITQSNIYRELYGLLDPVSRARAALRSGKADELAAALESVGLADMEPFSIASMSLSAELQAVIMKARSLK</sequence>
<dbReference type="GeneID" id="5703178"/>
<feature type="region of interest" description="Disordered" evidence="1">
    <location>
        <begin position="842"/>
        <end position="867"/>
    </location>
</feature>
<evidence type="ECO:0000256" key="1">
    <source>
        <dbReference type="SAM" id="MobiDB-lite"/>
    </source>
</evidence>
<evidence type="ECO:0000313" key="3">
    <source>
        <dbReference type="Proteomes" id="UP000001548"/>
    </source>
</evidence>
<organism evidence="2 3">
    <name type="scientific">Giardia intestinalis (strain ATCC 50803 / WB clone C6)</name>
    <name type="common">Giardia lamblia</name>
    <dbReference type="NCBI Taxonomy" id="184922"/>
    <lineage>
        <taxon>Eukaryota</taxon>
        <taxon>Metamonada</taxon>
        <taxon>Diplomonadida</taxon>
        <taxon>Hexamitidae</taxon>
        <taxon>Giardiinae</taxon>
        <taxon>Giardia</taxon>
    </lineage>
</organism>
<dbReference type="VEuPathDB" id="GiardiaDB:GL50803_4627"/>
<dbReference type="KEGG" id="gla:GL50803_004627"/>
<comment type="caution">
    <text evidence="2">The sequence shown here is derived from an EMBL/GenBank/DDBJ whole genome shotgun (WGS) entry which is preliminary data.</text>
</comment>
<feature type="compositionally biased region" description="Polar residues" evidence="1">
    <location>
        <begin position="857"/>
        <end position="867"/>
    </location>
</feature>
<dbReference type="GO" id="GO:0030897">
    <property type="term" value="C:HOPS complex"/>
    <property type="evidence" value="ECO:0000318"/>
    <property type="project" value="GO_Central"/>
</dbReference>
<dbReference type="Proteomes" id="UP000001548">
    <property type="component" value="Unassembled WGS sequence"/>
</dbReference>
<dbReference type="PANTHER" id="PTHR12811">
    <property type="entry name" value="VACUOLAR PROTEIN SORTING VPS16"/>
    <property type="match status" value="1"/>
</dbReference>
<dbReference type="GO" id="GO:0016197">
    <property type="term" value="P:endosomal transport"/>
    <property type="evidence" value="ECO:0000318"/>
    <property type="project" value="GO_Central"/>
</dbReference>
<gene>
    <name evidence="2" type="ORF">GL50803_004627</name>
</gene>
<dbReference type="InterPro" id="IPR016534">
    <property type="entry name" value="VPS16"/>
</dbReference>
<evidence type="ECO:0000313" key="2">
    <source>
        <dbReference type="EMBL" id="KAE8303185.1"/>
    </source>
</evidence>